<dbReference type="Proteomes" id="UP000295701">
    <property type="component" value="Unassembled WGS sequence"/>
</dbReference>
<proteinExistence type="predicted"/>
<name>A0A4R6AM96_9RHOB</name>
<feature type="region of interest" description="Disordered" evidence="1">
    <location>
        <begin position="66"/>
        <end position="104"/>
    </location>
</feature>
<accession>A0A4R6AM96</accession>
<reference evidence="3 4" key="1">
    <citation type="submission" date="2019-03" db="EMBL/GenBank/DDBJ databases">
        <title>Primorskyibacter sp. SS33 isolated from sediments.</title>
        <authorList>
            <person name="Xunke S."/>
        </authorList>
    </citation>
    <scope>NUCLEOTIDE SEQUENCE [LARGE SCALE GENOMIC DNA]</scope>
    <source>
        <strain evidence="3 4">SS33</strain>
    </source>
</reference>
<evidence type="ECO:0000259" key="2">
    <source>
        <dbReference type="Pfam" id="PF20057"/>
    </source>
</evidence>
<feature type="domain" description="DUF6456" evidence="2">
    <location>
        <begin position="214"/>
        <end position="345"/>
    </location>
</feature>
<feature type="compositionally biased region" description="Basic and acidic residues" evidence="1">
    <location>
        <begin position="66"/>
        <end position="86"/>
    </location>
</feature>
<dbReference type="Pfam" id="PF20057">
    <property type="entry name" value="DUF6456"/>
    <property type="match status" value="1"/>
</dbReference>
<sequence length="354" mass="38512">MDQIAQDDKREAGMPEPVRHYLDHVSGGESIREIARRTGAHPSTVLRRVRRYEARRDDPLVDTALDRLAGDRVDPSANRAERRQDGMDQTPSRQTVSPSGDARFETEARRVLRRLSATGACLTVGAGMDMAVIVRETEDGTTERTGVVETCFAEDMALRDWIQRSGTGRVARYRITARGRAALGDLLAAQENRAGQRNDGALPASGPVSGRGARYSTTDTPIAMLARRRDKGGARYLTPAHVRAAERLREDVAVAEAADGTAIDWDAAMTQTEPVARQTGRGAQAARSRAEAALADLGPGLGDVVYRVACRLDGLETVERRMGWAARSGKVVLVVGLDRLCRHYDTHSADDMIG</sequence>
<dbReference type="AlphaFoldDB" id="A0A4R6AM96"/>
<feature type="compositionally biased region" description="Polar residues" evidence="1">
    <location>
        <begin position="87"/>
        <end position="98"/>
    </location>
</feature>
<dbReference type="EMBL" id="SNAA01000002">
    <property type="protein sequence ID" value="TDL83658.1"/>
    <property type="molecule type" value="Genomic_DNA"/>
</dbReference>
<gene>
    <name evidence="3" type="ORF">E2L08_03165</name>
</gene>
<organism evidence="3 4">
    <name type="scientific">Palleronia sediminis</name>
    <dbReference type="NCBI Taxonomy" id="2547833"/>
    <lineage>
        <taxon>Bacteria</taxon>
        <taxon>Pseudomonadati</taxon>
        <taxon>Pseudomonadota</taxon>
        <taxon>Alphaproteobacteria</taxon>
        <taxon>Rhodobacterales</taxon>
        <taxon>Roseobacteraceae</taxon>
        <taxon>Palleronia</taxon>
    </lineage>
</organism>
<feature type="region of interest" description="Disordered" evidence="1">
    <location>
        <begin position="194"/>
        <end position="216"/>
    </location>
</feature>
<dbReference type="InterPro" id="IPR045599">
    <property type="entry name" value="DUF6456"/>
</dbReference>
<feature type="region of interest" description="Disordered" evidence="1">
    <location>
        <begin position="1"/>
        <end position="20"/>
    </location>
</feature>
<comment type="caution">
    <text evidence="3">The sequence shown here is derived from an EMBL/GenBank/DDBJ whole genome shotgun (WGS) entry which is preliminary data.</text>
</comment>
<evidence type="ECO:0000256" key="1">
    <source>
        <dbReference type="SAM" id="MobiDB-lite"/>
    </source>
</evidence>
<dbReference type="OrthoDB" id="7476630at2"/>
<evidence type="ECO:0000313" key="4">
    <source>
        <dbReference type="Proteomes" id="UP000295701"/>
    </source>
</evidence>
<dbReference type="Pfam" id="PF13384">
    <property type="entry name" value="HTH_23"/>
    <property type="match status" value="1"/>
</dbReference>
<protein>
    <submittedName>
        <fullName evidence="3">Helix-turn-helix domain containing protein</fullName>
    </submittedName>
</protein>
<evidence type="ECO:0000313" key="3">
    <source>
        <dbReference type="EMBL" id="TDL83658.1"/>
    </source>
</evidence>
<keyword evidence="4" id="KW-1185">Reference proteome</keyword>